<evidence type="ECO:0000256" key="1">
    <source>
        <dbReference type="ARBA" id="ARBA00004275"/>
    </source>
</evidence>
<keyword evidence="11" id="KW-1185">Reference proteome</keyword>
<comment type="caution">
    <text evidence="10">The sequence shown here is derived from an EMBL/GenBank/DDBJ whole genome shotgun (WGS) entry which is preliminary data.</text>
</comment>
<dbReference type="InterPro" id="IPR045002">
    <property type="entry name" value="Ech1-like"/>
</dbReference>
<keyword evidence="7" id="KW-0443">Lipid metabolism</keyword>
<dbReference type="InterPro" id="IPR029045">
    <property type="entry name" value="ClpP/crotonase-like_dom_sf"/>
</dbReference>
<evidence type="ECO:0000256" key="6">
    <source>
        <dbReference type="ARBA" id="ARBA00023026"/>
    </source>
</evidence>
<protein>
    <submittedName>
        <fullName evidence="10">Enoyl-CoA hydratase/isomerase family protein</fullName>
    </submittedName>
</protein>
<dbReference type="GO" id="GO:0006631">
    <property type="term" value="P:fatty acid metabolic process"/>
    <property type="evidence" value="ECO:0007669"/>
    <property type="project" value="UniProtKB-KW"/>
</dbReference>
<keyword evidence="9" id="KW-0413">Isomerase</keyword>
<dbReference type="InterPro" id="IPR001753">
    <property type="entry name" value="Enoyl-CoA_hydra/iso"/>
</dbReference>
<evidence type="ECO:0000256" key="2">
    <source>
        <dbReference type="ARBA" id="ARBA00005005"/>
    </source>
</evidence>
<gene>
    <name evidence="10" type="ORF">K431DRAFT_308650</name>
</gene>
<comment type="subcellular location">
    <subcellularLocation>
        <location evidence="1">Peroxisome</location>
    </subcellularLocation>
</comment>
<dbReference type="Gene3D" id="1.10.12.10">
    <property type="entry name" value="Lyase 2-enoyl-coa Hydratase, Chain A, domain 2"/>
    <property type="match status" value="1"/>
</dbReference>
<name>A0A9P4QFA8_9PEZI</name>
<dbReference type="SUPFAM" id="SSF52096">
    <property type="entry name" value="ClpP/crotonase"/>
    <property type="match status" value="1"/>
</dbReference>
<evidence type="ECO:0000313" key="11">
    <source>
        <dbReference type="Proteomes" id="UP000799441"/>
    </source>
</evidence>
<dbReference type="Proteomes" id="UP000799441">
    <property type="component" value="Unassembled WGS sequence"/>
</dbReference>
<organism evidence="10 11">
    <name type="scientific">Polychaeton citri CBS 116435</name>
    <dbReference type="NCBI Taxonomy" id="1314669"/>
    <lineage>
        <taxon>Eukaryota</taxon>
        <taxon>Fungi</taxon>
        <taxon>Dikarya</taxon>
        <taxon>Ascomycota</taxon>
        <taxon>Pezizomycotina</taxon>
        <taxon>Dothideomycetes</taxon>
        <taxon>Dothideomycetidae</taxon>
        <taxon>Capnodiales</taxon>
        <taxon>Capnodiaceae</taxon>
        <taxon>Polychaeton</taxon>
    </lineage>
</organism>
<proteinExistence type="inferred from homology"/>
<comment type="pathway">
    <text evidence="2">Lipid metabolism; fatty acid beta-oxidation.</text>
</comment>
<accession>A0A9P4QFA8</accession>
<dbReference type="Pfam" id="PF00378">
    <property type="entry name" value="ECH_1"/>
    <property type="match status" value="1"/>
</dbReference>
<keyword evidence="6" id="KW-0843">Virulence</keyword>
<dbReference type="InterPro" id="IPR014748">
    <property type="entry name" value="Enoyl-CoA_hydra_C"/>
</dbReference>
<dbReference type="GO" id="GO:0005777">
    <property type="term" value="C:peroxisome"/>
    <property type="evidence" value="ECO:0007669"/>
    <property type="project" value="UniProtKB-SubCell"/>
</dbReference>
<dbReference type="FunFam" id="3.90.226.10:FF:000024">
    <property type="entry name" value="Delta3,5-delta2,4-dienoyl-CoA isomerase"/>
    <property type="match status" value="1"/>
</dbReference>
<comment type="similarity">
    <text evidence="3">Belongs to the enoyl-CoA hydratase/isomerase family.</text>
</comment>
<keyword evidence="8" id="KW-0576">Peroxisome</keyword>
<dbReference type="GO" id="GO:0005739">
    <property type="term" value="C:mitochondrion"/>
    <property type="evidence" value="ECO:0007669"/>
    <property type="project" value="TreeGrafter"/>
</dbReference>
<evidence type="ECO:0000256" key="3">
    <source>
        <dbReference type="ARBA" id="ARBA00005254"/>
    </source>
</evidence>
<dbReference type="PANTHER" id="PTHR43149:SF1">
    <property type="entry name" value="DELTA(3,5)-DELTA(2,4)-DIENOYL-COA ISOMERASE, MITOCHONDRIAL"/>
    <property type="match status" value="1"/>
</dbReference>
<evidence type="ECO:0000256" key="4">
    <source>
        <dbReference type="ARBA" id="ARBA00022832"/>
    </source>
</evidence>
<dbReference type="PANTHER" id="PTHR43149">
    <property type="entry name" value="ENOYL-COA HYDRATASE"/>
    <property type="match status" value="1"/>
</dbReference>
<dbReference type="Gene3D" id="3.90.226.10">
    <property type="entry name" value="2-enoyl-CoA Hydratase, Chain A, domain 1"/>
    <property type="match status" value="1"/>
</dbReference>
<evidence type="ECO:0000313" key="10">
    <source>
        <dbReference type="EMBL" id="KAF2726228.1"/>
    </source>
</evidence>
<evidence type="ECO:0000256" key="5">
    <source>
        <dbReference type="ARBA" id="ARBA00022990"/>
    </source>
</evidence>
<sequence length="283" mass="31008">MSPSTYEKYKHFIITFPYEYVAQVEINRPQKLNAFLEVMWVELGAIFRQISTDPNARVVILTGAGDRAFTSGLDVQAASQSGALAEKQTSSDGARTAVQLRRHIQDFQNDITSIEKCEKPVIAVLHGISYGLAIDVTLACDVRICARNTRFSVREVDIGLAADIGTLSRLPAANVPMSWAKDVCLTARDFSAEEALRVGFVSGVYDSKAAALGKALEMGQLIALKSPVAVQTTKEIMNFSRDHSVQDGLNYVANVNMAMLQTQDVKDAMLAGMQKRKPQFSKL</sequence>
<dbReference type="AlphaFoldDB" id="A0A9P4QFA8"/>
<evidence type="ECO:0000256" key="9">
    <source>
        <dbReference type="ARBA" id="ARBA00023235"/>
    </source>
</evidence>
<reference evidence="10" key="1">
    <citation type="journal article" date="2020" name="Stud. Mycol.">
        <title>101 Dothideomycetes genomes: a test case for predicting lifestyles and emergence of pathogens.</title>
        <authorList>
            <person name="Haridas S."/>
            <person name="Albert R."/>
            <person name="Binder M."/>
            <person name="Bloem J."/>
            <person name="Labutti K."/>
            <person name="Salamov A."/>
            <person name="Andreopoulos B."/>
            <person name="Baker S."/>
            <person name="Barry K."/>
            <person name="Bills G."/>
            <person name="Bluhm B."/>
            <person name="Cannon C."/>
            <person name="Castanera R."/>
            <person name="Culley D."/>
            <person name="Daum C."/>
            <person name="Ezra D."/>
            <person name="Gonzalez J."/>
            <person name="Henrissat B."/>
            <person name="Kuo A."/>
            <person name="Liang C."/>
            <person name="Lipzen A."/>
            <person name="Lutzoni F."/>
            <person name="Magnuson J."/>
            <person name="Mondo S."/>
            <person name="Nolan M."/>
            <person name="Ohm R."/>
            <person name="Pangilinan J."/>
            <person name="Park H.-J."/>
            <person name="Ramirez L."/>
            <person name="Alfaro M."/>
            <person name="Sun H."/>
            <person name="Tritt A."/>
            <person name="Yoshinaga Y."/>
            <person name="Zwiers L.-H."/>
            <person name="Turgeon B."/>
            <person name="Goodwin S."/>
            <person name="Spatafora J."/>
            <person name="Crous P."/>
            <person name="Grigoriev I."/>
        </authorList>
    </citation>
    <scope>NUCLEOTIDE SEQUENCE</scope>
    <source>
        <strain evidence="10">CBS 116435</strain>
    </source>
</reference>
<dbReference type="EMBL" id="MU003765">
    <property type="protein sequence ID" value="KAF2726228.1"/>
    <property type="molecule type" value="Genomic_DNA"/>
</dbReference>
<dbReference type="FunFam" id="1.10.12.10:FF:000004">
    <property type="entry name" value="Delta3,5-delta2,4-dienoyl-CoA isomerase"/>
    <property type="match status" value="1"/>
</dbReference>
<keyword evidence="4" id="KW-0276">Fatty acid metabolism</keyword>
<keyword evidence="5" id="KW-0007">Acetylation</keyword>
<dbReference type="OrthoDB" id="14970at2759"/>
<dbReference type="GO" id="GO:0051750">
    <property type="term" value="F:delta(3,5)-delta(2,4)-dienoyl-CoA isomerase activity"/>
    <property type="evidence" value="ECO:0007669"/>
    <property type="project" value="TreeGrafter"/>
</dbReference>
<dbReference type="CDD" id="cd06558">
    <property type="entry name" value="crotonase-like"/>
    <property type="match status" value="1"/>
</dbReference>
<evidence type="ECO:0000256" key="8">
    <source>
        <dbReference type="ARBA" id="ARBA00023140"/>
    </source>
</evidence>
<evidence type="ECO:0000256" key="7">
    <source>
        <dbReference type="ARBA" id="ARBA00023098"/>
    </source>
</evidence>